<dbReference type="RefSeq" id="WP_145058597.1">
    <property type="nucleotide sequence ID" value="NZ_CP036263.1"/>
</dbReference>
<dbReference type="KEGG" id="amob:HG15A2_11420"/>
<feature type="region of interest" description="Disordered" evidence="1">
    <location>
        <begin position="26"/>
        <end position="49"/>
    </location>
</feature>
<organism evidence="4 5">
    <name type="scientific">Adhaeretor mobilis</name>
    <dbReference type="NCBI Taxonomy" id="1930276"/>
    <lineage>
        <taxon>Bacteria</taxon>
        <taxon>Pseudomonadati</taxon>
        <taxon>Planctomycetota</taxon>
        <taxon>Planctomycetia</taxon>
        <taxon>Pirellulales</taxon>
        <taxon>Lacipirellulaceae</taxon>
        <taxon>Adhaeretor</taxon>
    </lineage>
</organism>
<dbReference type="AlphaFoldDB" id="A0A517MSL2"/>
<evidence type="ECO:0000313" key="4">
    <source>
        <dbReference type="EMBL" id="QDS97874.1"/>
    </source>
</evidence>
<dbReference type="InterPro" id="IPR025924">
    <property type="entry name" value="YHYH_dom"/>
</dbReference>
<dbReference type="PANTHER" id="PTHR30289">
    <property type="entry name" value="UNCHARACTERIZED PROTEIN YBCL-RELATED"/>
    <property type="match status" value="1"/>
</dbReference>
<dbReference type="EMBL" id="CP036263">
    <property type="protein sequence ID" value="QDS97874.1"/>
    <property type="molecule type" value="Genomic_DNA"/>
</dbReference>
<feature type="domain" description="YHYH" evidence="3">
    <location>
        <begin position="123"/>
        <end position="218"/>
    </location>
</feature>
<feature type="compositionally biased region" description="Basic and acidic residues" evidence="1">
    <location>
        <begin position="326"/>
        <end position="348"/>
    </location>
</feature>
<dbReference type="Pfam" id="PF14240">
    <property type="entry name" value="YHYH"/>
    <property type="match status" value="1"/>
</dbReference>
<protein>
    <recommendedName>
        <fullName evidence="3">YHYH domain-containing protein</fullName>
    </recommendedName>
</protein>
<name>A0A517MSL2_9BACT</name>
<feature type="signal peptide" evidence="2">
    <location>
        <begin position="1"/>
        <end position="23"/>
    </location>
</feature>
<evidence type="ECO:0000256" key="2">
    <source>
        <dbReference type="SAM" id="SignalP"/>
    </source>
</evidence>
<keyword evidence="2" id="KW-0732">Signal</keyword>
<dbReference type="OrthoDB" id="9796530at2"/>
<evidence type="ECO:0000256" key="1">
    <source>
        <dbReference type="SAM" id="MobiDB-lite"/>
    </source>
</evidence>
<feature type="region of interest" description="Disordered" evidence="1">
    <location>
        <begin position="326"/>
        <end position="364"/>
    </location>
</feature>
<keyword evidence="5" id="KW-1185">Reference proteome</keyword>
<proteinExistence type="predicted"/>
<feature type="chain" id="PRO_5021740529" description="YHYH domain-containing protein" evidence="2">
    <location>
        <begin position="24"/>
        <end position="364"/>
    </location>
</feature>
<accession>A0A517MSL2</accession>
<evidence type="ECO:0000313" key="5">
    <source>
        <dbReference type="Proteomes" id="UP000319852"/>
    </source>
</evidence>
<sequence length="364" mass="40974" precursor="true">MKFASLLRVFTVLLVLVPLSASAHQWHEHPDGDHQQSEPVERPDSDKTRQIFVPIGTKQEADMKDKLDIARHFQQFKNVKVRWDANTLFVETSGLPDHNMMVGIKAWQQQVPLPQPYTGGNAWQIPLEPKLADKPVSAKNRLYRGAIALAVNGVPIFNPLNNRGEDAYLAGELDEWGGHCGRGDDYHYHIAPLHLQEIVGKGNPIAFALDGFPIYGLTEADGSPVGKLDEFNGQFDEEDRYHYHATKTYPYINGGMRGVVTIRGDQIEPQPQDAPLRPALEPLRGATITDFKSTEGQSALTYRLRGQDGTVTYSQVKSDTWKFTYKEPGGKLRTETYQRMPRREDRRGGPPPPPPPRGERPPRR</sequence>
<dbReference type="PANTHER" id="PTHR30289:SF8">
    <property type="entry name" value="YHYH DOMAIN-CONTAINING PROTEIN"/>
    <property type="match status" value="1"/>
</dbReference>
<evidence type="ECO:0000259" key="3">
    <source>
        <dbReference type="Pfam" id="PF14240"/>
    </source>
</evidence>
<dbReference type="Proteomes" id="UP000319852">
    <property type="component" value="Chromosome"/>
</dbReference>
<gene>
    <name evidence="4" type="ORF">HG15A2_11420</name>
</gene>
<reference evidence="4 5" key="1">
    <citation type="submission" date="2019-02" db="EMBL/GenBank/DDBJ databases">
        <title>Deep-cultivation of Planctomycetes and their phenomic and genomic characterization uncovers novel biology.</title>
        <authorList>
            <person name="Wiegand S."/>
            <person name="Jogler M."/>
            <person name="Boedeker C."/>
            <person name="Pinto D."/>
            <person name="Vollmers J."/>
            <person name="Rivas-Marin E."/>
            <person name="Kohn T."/>
            <person name="Peeters S.H."/>
            <person name="Heuer A."/>
            <person name="Rast P."/>
            <person name="Oberbeckmann S."/>
            <person name="Bunk B."/>
            <person name="Jeske O."/>
            <person name="Meyerdierks A."/>
            <person name="Storesund J.E."/>
            <person name="Kallscheuer N."/>
            <person name="Luecker S."/>
            <person name="Lage O.M."/>
            <person name="Pohl T."/>
            <person name="Merkel B.J."/>
            <person name="Hornburger P."/>
            <person name="Mueller R.-W."/>
            <person name="Bruemmer F."/>
            <person name="Labrenz M."/>
            <person name="Spormann A.M."/>
            <person name="Op den Camp H."/>
            <person name="Overmann J."/>
            <person name="Amann R."/>
            <person name="Jetten M.S.M."/>
            <person name="Mascher T."/>
            <person name="Medema M.H."/>
            <person name="Devos D.P."/>
            <person name="Kaster A.-K."/>
            <person name="Ovreas L."/>
            <person name="Rohde M."/>
            <person name="Galperin M.Y."/>
            <person name="Jogler C."/>
        </authorList>
    </citation>
    <scope>NUCLEOTIDE SEQUENCE [LARGE SCALE GENOMIC DNA]</scope>
    <source>
        <strain evidence="4 5">HG15A2</strain>
    </source>
</reference>